<evidence type="ECO:0000313" key="2">
    <source>
        <dbReference type="EMBL" id="VDM41783.1"/>
    </source>
</evidence>
<reference evidence="4" key="1">
    <citation type="submission" date="2016-06" db="UniProtKB">
        <authorList>
            <consortium name="WormBaseParasite"/>
        </authorList>
    </citation>
    <scope>IDENTIFICATION</scope>
</reference>
<evidence type="ECO:0000313" key="3">
    <source>
        <dbReference type="Proteomes" id="UP000050794"/>
    </source>
</evidence>
<dbReference type="Proteomes" id="UP000050794">
    <property type="component" value="Unassembled WGS sequence"/>
</dbReference>
<feature type="region of interest" description="Disordered" evidence="1">
    <location>
        <begin position="1"/>
        <end position="21"/>
    </location>
</feature>
<reference evidence="2 3" key="2">
    <citation type="submission" date="2018-11" db="EMBL/GenBank/DDBJ databases">
        <authorList>
            <consortium name="Pathogen Informatics"/>
        </authorList>
    </citation>
    <scope>NUCLEOTIDE SEQUENCE [LARGE SCALE GENOMIC DNA]</scope>
</reference>
<keyword evidence="3" id="KW-1185">Reference proteome</keyword>
<sequence length="49" mass="5402">MSQRQQAISSDSITESSFVSDGSFSRKFVLSTTLNGTHPSSTKFSRNCR</sequence>
<evidence type="ECO:0000256" key="1">
    <source>
        <dbReference type="SAM" id="MobiDB-lite"/>
    </source>
</evidence>
<organism evidence="3 4">
    <name type="scientific">Toxocara canis</name>
    <name type="common">Canine roundworm</name>
    <dbReference type="NCBI Taxonomy" id="6265"/>
    <lineage>
        <taxon>Eukaryota</taxon>
        <taxon>Metazoa</taxon>
        <taxon>Ecdysozoa</taxon>
        <taxon>Nematoda</taxon>
        <taxon>Chromadorea</taxon>
        <taxon>Rhabditida</taxon>
        <taxon>Spirurina</taxon>
        <taxon>Ascaridomorpha</taxon>
        <taxon>Ascaridoidea</taxon>
        <taxon>Toxocaridae</taxon>
        <taxon>Toxocara</taxon>
    </lineage>
</organism>
<dbReference type="EMBL" id="UYWY01020505">
    <property type="protein sequence ID" value="VDM41783.1"/>
    <property type="molecule type" value="Genomic_DNA"/>
</dbReference>
<protein>
    <submittedName>
        <fullName evidence="2 4">Uncharacterized protein</fullName>
    </submittedName>
</protein>
<dbReference type="AlphaFoldDB" id="A0A183UPP2"/>
<name>A0A183UPP2_TOXCA</name>
<dbReference type="WBParaSite" id="TCNE_0001046201-mRNA-1">
    <property type="protein sequence ID" value="TCNE_0001046201-mRNA-1"/>
    <property type="gene ID" value="TCNE_0001046201"/>
</dbReference>
<evidence type="ECO:0000313" key="4">
    <source>
        <dbReference type="WBParaSite" id="TCNE_0001046201-mRNA-1"/>
    </source>
</evidence>
<accession>A0A183UPP2</accession>
<gene>
    <name evidence="2" type="ORF">TCNE_LOCUS10462</name>
</gene>
<proteinExistence type="predicted"/>